<dbReference type="CDD" id="cd00067">
    <property type="entry name" value="GAL4"/>
    <property type="match status" value="1"/>
</dbReference>
<sequence>MTRDLDAPAESTMGLMELATSSGPSLSGRVAEGSGELKARRRKIRKGTRSCWECKRRKIRCVFDNAAEDALCFGCQRRGTTCVSQEFPEEEQSGGRARQMGDRIMRVEALVEQLVRTVGNSSGGDGGKGGVAARSGSSGSGSAAIGSPGAGAGADAGADAGAGAGADAGAGAGAGAGPSGGERGASLGVLTPDDSGSASARLFGIYSTSADGLEDEGLAASDANGTPFVRTLRESGIGHPQSAPPAGKFARISQMLHAALPSHEDALALCALGGGVAVYPKQLLSRPYDHLSHAGWDSPETMAELPGPDVHPVLLAKKLLYFSILLQYSGAEFYATLQMSRVHGLTQVQAMARIVDIVINNVTTNDELIGSMDGLECVMLEGLFHGNWGNLRREWMTTRRAMVLAQLMGLHKGPENHQPLKVLDPTQRHIFPAHLWFRIVSADRYVSMMLGLPQGSLDRGMASEALLANDTPMGRLERLECIIASRILERNESGASLADSLAVTHQIDLELQRVAKVVPAKWWLVPALTEAMADPEAMFYATTRLMNQIFHYGMLIHLHLPYMLSFSPAGSQPHNGDGRGARASASSAQSFGRTYSGAGQACHHHHSKAEYSKVTCVNASRDVLSRYIAYRSVNHVAFCCRSVDFFALTASMALLLAHLDNHSARARALAMEDTAVDGIGVATGGMDGVQLNYSADFLGHSRLSDRGMMEQVLENMDHVSQASADVVSRKSAEVLRRLLEMESEAAAGTSDYTATPDDGTGTGMAELEDECDSGDPGRSTATSVEQCEGVLKMCIPYFGTIKIAKEGPLISKEAPKPVVKTGTTAYVHVPPLIPQTPIAEIRQQSLPRFPSFNNVSPPPDQQRKEQHSRQQERSGLDTDGLVHSNTATKNTFTVDMALELLSQNQQQQQLGSNLPQQSGRDTQLAGVAALPLTFSGTGLRSTSLVEDTVRQNMTYPGLTADINDWAFQGVDMAFFDSLMRGTAPGQQAESGGGAVGQQWW</sequence>
<dbReference type="GO" id="GO:0008270">
    <property type="term" value="F:zinc ion binding"/>
    <property type="evidence" value="ECO:0007669"/>
    <property type="project" value="InterPro"/>
</dbReference>
<feature type="domain" description="Zn(2)-C6 fungal-type" evidence="6">
    <location>
        <begin position="50"/>
        <end position="82"/>
    </location>
</feature>
<dbReference type="EMBL" id="BLZH01000011">
    <property type="protein sequence ID" value="GFP58986.1"/>
    <property type="molecule type" value="Genomic_DNA"/>
</dbReference>
<keyword evidence="1" id="KW-0479">Metal-binding</keyword>
<feature type="region of interest" description="Disordered" evidence="5">
    <location>
        <begin position="848"/>
        <end position="883"/>
    </location>
</feature>
<evidence type="ECO:0000256" key="4">
    <source>
        <dbReference type="ARBA" id="ARBA00023242"/>
    </source>
</evidence>
<dbReference type="SMART" id="SM00066">
    <property type="entry name" value="GAL4"/>
    <property type="match status" value="1"/>
</dbReference>
<evidence type="ECO:0000313" key="8">
    <source>
        <dbReference type="Proteomes" id="UP000517252"/>
    </source>
</evidence>
<feature type="compositionally biased region" description="Low complexity" evidence="5">
    <location>
        <begin position="131"/>
        <end position="147"/>
    </location>
</feature>
<evidence type="ECO:0000256" key="3">
    <source>
        <dbReference type="ARBA" id="ARBA00023163"/>
    </source>
</evidence>
<evidence type="ECO:0000259" key="6">
    <source>
        <dbReference type="PROSITE" id="PS00463"/>
    </source>
</evidence>
<feature type="region of interest" description="Disordered" evidence="5">
    <location>
        <begin position="118"/>
        <end position="192"/>
    </location>
</feature>
<evidence type="ECO:0000256" key="2">
    <source>
        <dbReference type="ARBA" id="ARBA00023015"/>
    </source>
</evidence>
<comment type="caution">
    <text evidence="7">The sequence shown here is derived from an EMBL/GenBank/DDBJ whole genome shotgun (WGS) entry which is preliminary data.</text>
</comment>
<dbReference type="OrthoDB" id="5392779at2759"/>
<dbReference type="InterPro" id="IPR001138">
    <property type="entry name" value="Zn2Cys6_DnaBD"/>
</dbReference>
<dbReference type="GO" id="GO:0003677">
    <property type="term" value="F:DNA binding"/>
    <property type="evidence" value="ECO:0007669"/>
    <property type="project" value="InterPro"/>
</dbReference>
<evidence type="ECO:0000256" key="5">
    <source>
        <dbReference type="SAM" id="MobiDB-lite"/>
    </source>
</evidence>
<evidence type="ECO:0000313" key="7">
    <source>
        <dbReference type="EMBL" id="GFP58986.1"/>
    </source>
</evidence>
<feature type="compositionally biased region" description="Gly residues" evidence="5">
    <location>
        <begin position="121"/>
        <end position="130"/>
    </location>
</feature>
<dbReference type="PROSITE" id="PS00463">
    <property type="entry name" value="ZN2_CY6_FUNGAL_1"/>
    <property type="match status" value="1"/>
</dbReference>
<dbReference type="CDD" id="cd12148">
    <property type="entry name" value="fungal_TF_MHR"/>
    <property type="match status" value="1"/>
</dbReference>
<keyword evidence="3" id="KW-0804">Transcription</keyword>
<dbReference type="Proteomes" id="UP000517252">
    <property type="component" value="Unassembled WGS sequence"/>
</dbReference>
<keyword evidence="2" id="KW-0805">Transcription regulation</keyword>
<dbReference type="SUPFAM" id="SSF57701">
    <property type="entry name" value="Zn2/Cys6 DNA-binding domain"/>
    <property type="match status" value="1"/>
</dbReference>
<dbReference type="Gene3D" id="4.10.240.10">
    <property type="entry name" value="Zn(2)-C6 fungal-type DNA-binding domain"/>
    <property type="match status" value="1"/>
</dbReference>
<proteinExistence type="predicted"/>
<dbReference type="Pfam" id="PF00172">
    <property type="entry name" value="Zn_clus"/>
    <property type="match status" value="1"/>
</dbReference>
<feature type="region of interest" description="Disordered" evidence="5">
    <location>
        <begin position="746"/>
        <end position="781"/>
    </location>
</feature>
<feature type="compositionally biased region" description="Gly residues" evidence="5">
    <location>
        <begin position="148"/>
        <end position="183"/>
    </location>
</feature>
<dbReference type="PANTHER" id="PTHR47840:SF1">
    <property type="entry name" value="ZN(II)2CYS6 TRANSCRIPTION FACTOR (EUROFUNG)"/>
    <property type="match status" value="1"/>
</dbReference>
<dbReference type="SMART" id="SM00906">
    <property type="entry name" value="Fungal_trans"/>
    <property type="match status" value="1"/>
</dbReference>
<dbReference type="InterPro" id="IPR036864">
    <property type="entry name" value="Zn2-C6_fun-type_DNA-bd_sf"/>
</dbReference>
<organism evidence="7 8">
    <name type="scientific">Trichoderma asperellum</name>
    <name type="common">Filamentous fungus</name>
    <dbReference type="NCBI Taxonomy" id="101201"/>
    <lineage>
        <taxon>Eukaryota</taxon>
        <taxon>Fungi</taxon>
        <taxon>Dikarya</taxon>
        <taxon>Ascomycota</taxon>
        <taxon>Pezizomycotina</taxon>
        <taxon>Sordariomycetes</taxon>
        <taxon>Hypocreomycetidae</taxon>
        <taxon>Hypocreales</taxon>
        <taxon>Hypocreaceae</taxon>
        <taxon>Trichoderma</taxon>
    </lineage>
</organism>
<reference evidence="7 8" key="1">
    <citation type="submission" date="2020-07" db="EMBL/GenBank/DDBJ databases">
        <title>Trichoderma asperellum IC-1 whole genome shotgun sequence.</title>
        <authorList>
            <person name="Kanamasa S."/>
            <person name="Takahashi H."/>
        </authorList>
    </citation>
    <scope>NUCLEOTIDE SEQUENCE [LARGE SCALE GENOMIC DNA]</scope>
    <source>
        <strain evidence="7 8">IC-1</strain>
    </source>
</reference>
<dbReference type="GO" id="GO:0000981">
    <property type="term" value="F:DNA-binding transcription factor activity, RNA polymerase II-specific"/>
    <property type="evidence" value="ECO:0007669"/>
    <property type="project" value="InterPro"/>
</dbReference>
<dbReference type="GO" id="GO:0006351">
    <property type="term" value="P:DNA-templated transcription"/>
    <property type="evidence" value="ECO:0007669"/>
    <property type="project" value="InterPro"/>
</dbReference>
<dbReference type="AlphaFoldDB" id="A0A6V8R4F7"/>
<accession>A0A6V8R4F7</accession>
<feature type="compositionally biased region" description="Basic and acidic residues" evidence="5">
    <location>
        <begin position="861"/>
        <end position="876"/>
    </location>
</feature>
<name>A0A6V8R4F7_TRIAP</name>
<dbReference type="PANTHER" id="PTHR47840">
    <property type="entry name" value="ZN(II)2CYS6 TRANSCRIPTION FACTOR (EUROFUNG)-RELATED"/>
    <property type="match status" value="1"/>
</dbReference>
<gene>
    <name evidence="7" type="ORF">TASIC1_0011035300</name>
</gene>
<evidence type="ECO:0000256" key="1">
    <source>
        <dbReference type="ARBA" id="ARBA00022723"/>
    </source>
</evidence>
<protein>
    <submittedName>
        <fullName evidence="7">Dehydrocurvularin biosynthesis regulator</fullName>
    </submittedName>
</protein>
<keyword evidence="4" id="KW-0539">Nucleus</keyword>
<dbReference type="InterPro" id="IPR007219">
    <property type="entry name" value="XnlR_reg_dom"/>
</dbReference>